<dbReference type="EMBL" id="CP003811">
    <property type="protein sequence ID" value="AIQ88837.1"/>
    <property type="molecule type" value="Genomic_DNA"/>
</dbReference>
<evidence type="ECO:0000256" key="2">
    <source>
        <dbReference type="ARBA" id="ARBA00022679"/>
    </source>
</evidence>
<feature type="domain" description="Methyltransferase" evidence="3">
    <location>
        <begin position="49"/>
        <end position="145"/>
    </location>
</feature>
<dbReference type="Pfam" id="PF13649">
    <property type="entry name" value="Methyltransf_25"/>
    <property type="match status" value="1"/>
</dbReference>
<dbReference type="GO" id="GO:0032259">
    <property type="term" value="P:methylation"/>
    <property type="evidence" value="ECO:0007669"/>
    <property type="project" value="UniProtKB-KW"/>
</dbReference>
<proteinExistence type="predicted"/>
<dbReference type="Gene3D" id="3.40.50.150">
    <property type="entry name" value="Vaccinia Virus protein VP39"/>
    <property type="match status" value="1"/>
</dbReference>
<organism evidence="4 5">
    <name type="scientific">Methylobacterium oryzae CBMB20</name>
    <dbReference type="NCBI Taxonomy" id="693986"/>
    <lineage>
        <taxon>Bacteria</taxon>
        <taxon>Pseudomonadati</taxon>
        <taxon>Pseudomonadota</taxon>
        <taxon>Alphaproteobacteria</taxon>
        <taxon>Hyphomicrobiales</taxon>
        <taxon>Methylobacteriaceae</taxon>
        <taxon>Methylobacterium</taxon>
    </lineage>
</organism>
<evidence type="ECO:0000313" key="4">
    <source>
        <dbReference type="EMBL" id="AIQ88837.1"/>
    </source>
</evidence>
<keyword evidence="5" id="KW-1185">Reference proteome</keyword>
<dbReference type="CDD" id="cd02440">
    <property type="entry name" value="AdoMet_MTases"/>
    <property type="match status" value="1"/>
</dbReference>
<dbReference type="KEGG" id="mor:MOC_1082"/>
<keyword evidence="1 4" id="KW-0489">Methyltransferase</keyword>
<dbReference type="PANTHER" id="PTHR43861:SF1">
    <property type="entry name" value="TRANS-ACONITATE 2-METHYLTRANSFERASE"/>
    <property type="match status" value="1"/>
</dbReference>
<evidence type="ECO:0000313" key="5">
    <source>
        <dbReference type="Proteomes" id="UP000029492"/>
    </source>
</evidence>
<dbReference type="PANTHER" id="PTHR43861">
    <property type="entry name" value="TRANS-ACONITATE 2-METHYLTRANSFERASE-RELATED"/>
    <property type="match status" value="1"/>
</dbReference>
<dbReference type="GO" id="GO:0008168">
    <property type="term" value="F:methyltransferase activity"/>
    <property type="evidence" value="ECO:0007669"/>
    <property type="project" value="UniProtKB-KW"/>
</dbReference>
<evidence type="ECO:0000259" key="3">
    <source>
        <dbReference type="Pfam" id="PF13649"/>
    </source>
</evidence>
<evidence type="ECO:0000256" key="1">
    <source>
        <dbReference type="ARBA" id="ARBA00022603"/>
    </source>
</evidence>
<dbReference type="AlphaFoldDB" id="A0A089NN76"/>
<dbReference type="RefSeq" id="WP_043755981.1">
    <property type="nucleotide sequence ID" value="NZ_CP003811.1"/>
</dbReference>
<dbReference type="STRING" id="693986.MOC_1082"/>
<protein>
    <submittedName>
        <fullName evidence="4">Methyltransferase</fullName>
        <ecNumber evidence="4">2.1.1.-</ecNumber>
    </submittedName>
</protein>
<dbReference type="HOGENOM" id="CLU_037990_2_5_5"/>
<dbReference type="eggNOG" id="COG2226">
    <property type="taxonomic scope" value="Bacteria"/>
</dbReference>
<dbReference type="InterPro" id="IPR029063">
    <property type="entry name" value="SAM-dependent_MTases_sf"/>
</dbReference>
<accession>A0A089NN76</accession>
<dbReference type="EC" id="2.1.1.-" evidence="4"/>
<name>A0A089NN76_9HYPH</name>
<sequence>MAGGITQTEYWNGEVGTRWARNQAVLDAMFLPLTEALFARTPLAPGDTVLDIGCGAGATTLEAARRVGPGGGVTGADISAPLLAVARDRAAAEVARTAPIRFVEADVGTADLGPFDGILSRFGVMFFPDSAGAFANIRRMLKPGGRLTFLCWRTLPENHWVSVPRDAVLPLLPEPPPPPQPDTPGPFRFSDPDPLVALLRAAGFAGVTCDALDRDIVVGQGETDTAATAAATHVSLNLGPSSHLVREAAPDLRARAEAAVAAALARHAAGGAVRLRAACWLVQAG</sequence>
<dbReference type="Proteomes" id="UP000029492">
    <property type="component" value="Chromosome"/>
</dbReference>
<reference evidence="4 5" key="1">
    <citation type="journal article" date="2014" name="PLoS ONE">
        <title>Genome Information of Methylobacterium oryzae, a Plant-Probiotic Methylotroph in the Phyllosphere.</title>
        <authorList>
            <person name="Kwak M.J."/>
            <person name="Jeong H."/>
            <person name="Madhaiyan M."/>
            <person name="Lee Y."/>
            <person name="Sa T.M."/>
            <person name="Oh T.K."/>
            <person name="Kim J.F."/>
        </authorList>
    </citation>
    <scope>NUCLEOTIDE SEQUENCE [LARGE SCALE GENOMIC DNA]</scope>
    <source>
        <strain evidence="4 5">CBMB20</strain>
    </source>
</reference>
<keyword evidence="2 4" id="KW-0808">Transferase</keyword>
<gene>
    <name evidence="4" type="ORF">MOC_1082</name>
</gene>
<dbReference type="SUPFAM" id="SSF53335">
    <property type="entry name" value="S-adenosyl-L-methionine-dependent methyltransferases"/>
    <property type="match status" value="1"/>
</dbReference>
<dbReference type="InterPro" id="IPR041698">
    <property type="entry name" value="Methyltransf_25"/>
</dbReference>